<evidence type="ECO:0000313" key="4">
    <source>
        <dbReference type="Proteomes" id="UP000319619"/>
    </source>
</evidence>
<dbReference type="Proteomes" id="UP000319619">
    <property type="component" value="Unassembled WGS sequence"/>
</dbReference>
<reference evidence="3 4" key="1">
    <citation type="submission" date="2017-06" db="EMBL/GenBank/DDBJ databases">
        <title>Novel microbial phyla capable of carbon fixation and sulfur reduction in deep-sea sediments.</title>
        <authorList>
            <person name="Huang J."/>
            <person name="Baker B."/>
            <person name="Wang Y."/>
        </authorList>
    </citation>
    <scope>NUCLEOTIDE SEQUENCE [LARGE SCALE GENOMIC DNA]</scope>
    <source>
        <strain evidence="3">B3_LCP</strain>
    </source>
</reference>
<accession>A0A532V0I3</accession>
<dbReference type="InterPro" id="IPR026444">
    <property type="entry name" value="Secre_tail"/>
</dbReference>
<evidence type="ECO:0000259" key="1">
    <source>
        <dbReference type="Pfam" id="PF03372"/>
    </source>
</evidence>
<dbReference type="InterPro" id="IPR005135">
    <property type="entry name" value="Endo/exonuclease/phosphatase"/>
</dbReference>
<comment type="caution">
    <text evidence="3">The sequence shown here is derived from an EMBL/GenBank/DDBJ whole genome shotgun (WGS) entry which is preliminary data.</text>
</comment>
<dbReference type="Gene3D" id="3.60.10.10">
    <property type="entry name" value="Endonuclease/exonuclease/phosphatase"/>
    <property type="match status" value="1"/>
</dbReference>
<feature type="domain" description="Endonuclease/exonuclease/phosphatase" evidence="1">
    <location>
        <begin position="26"/>
        <end position="253"/>
    </location>
</feature>
<feature type="domain" description="Secretion system C-terminal sorting" evidence="2">
    <location>
        <begin position="334"/>
        <end position="398"/>
    </location>
</feature>
<dbReference type="Pfam" id="PF03372">
    <property type="entry name" value="Exo_endo_phos"/>
    <property type="match status" value="1"/>
</dbReference>
<dbReference type="AlphaFoldDB" id="A0A532V0I3"/>
<dbReference type="NCBIfam" id="TIGR04183">
    <property type="entry name" value="Por_Secre_tail"/>
    <property type="match status" value="1"/>
</dbReference>
<sequence length="408" mass="45248">MMRIVCYISVLIISFNISAQAVLRICSYNLLNFPNSQGTERIEYFVTVLDSISPDILVCQEMMSSAGADQFLQGVLDAAIWVRADYVTIGDSDAMLYFKPDQFELLDIHTIETDLRNFEVYELNYIAGDLRPLVYIATTHLKASQGTVEEQRRLSEVLDFIAWIDANDLRDSNLLLCGDLNFYYSAEPGYQALLADSLFIDPIDTPGYWHNSSQYADVHTQSPRITQFGGGAPGGMDDRFDFALATPLWIDGDEWEYQEGSYTSFGNDGQHFNGAINTMPNYAVSEEVANALHEASDHLPVFIDIDYTASGIELTSPVNLTDGFSLSLFPAVFNSQATLLLNLPAADNVNVTVYNITGRQITMLADGRFSRGSHRINFNASGLPGGIYFIQVATSGNVYEVLKAVLLK</sequence>
<evidence type="ECO:0000313" key="3">
    <source>
        <dbReference type="EMBL" id="TKJ40724.1"/>
    </source>
</evidence>
<name>A0A532V0I3_UNCL8</name>
<proteinExistence type="predicted"/>
<dbReference type="InterPro" id="IPR036691">
    <property type="entry name" value="Endo/exonu/phosph_ase_sf"/>
</dbReference>
<dbReference type="EMBL" id="NJBN01000004">
    <property type="protein sequence ID" value="TKJ40724.1"/>
    <property type="molecule type" value="Genomic_DNA"/>
</dbReference>
<protein>
    <submittedName>
        <fullName evidence="3">Uncharacterized protein</fullName>
    </submittedName>
</protein>
<organism evidence="3 4">
    <name type="scientific">candidate division LCP-89 bacterium B3_LCP</name>
    <dbReference type="NCBI Taxonomy" id="2012998"/>
    <lineage>
        <taxon>Bacteria</taxon>
        <taxon>Pseudomonadati</taxon>
        <taxon>Bacteria division LCP-89</taxon>
    </lineage>
</organism>
<dbReference type="GO" id="GO:0003824">
    <property type="term" value="F:catalytic activity"/>
    <property type="evidence" value="ECO:0007669"/>
    <property type="project" value="InterPro"/>
</dbReference>
<gene>
    <name evidence="3" type="ORF">CEE37_07105</name>
</gene>
<dbReference type="SUPFAM" id="SSF56219">
    <property type="entry name" value="DNase I-like"/>
    <property type="match status" value="1"/>
</dbReference>
<dbReference type="Pfam" id="PF18962">
    <property type="entry name" value="Por_Secre_tail"/>
    <property type="match status" value="1"/>
</dbReference>
<evidence type="ECO:0000259" key="2">
    <source>
        <dbReference type="Pfam" id="PF18962"/>
    </source>
</evidence>